<evidence type="ECO:0000256" key="2">
    <source>
        <dbReference type="ARBA" id="ARBA00022729"/>
    </source>
</evidence>
<sequence length="266" mass="28723">MYHSVDHPTADPYNITVSRRRLEEQLRWLRDRGLRGVSLGEMLAAHAAGRSAGLVGLTFDDGYTDFLTGAVPLLHRYDCTATVFVLPGLLGGFNDWDPLGPRKPLLTGHGVRAVAAAGMEVGSHGMYHRSLRGLRETDLRAELEESRDRLADICGTPPAGFCYPYGDVDEAAVAMAREVGYDYACSINPGPLTGRWALPRAHVGQRDTAARLWAKRVLHPLRRRAVTVTGGSETGSRPPRARGAAGAGPYRAGGRPPAMPYGTDVP</sequence>
<evidence type="ECO:0000259" key="4">
    <source>
        <dbReference type="PROSITE" id="PS51677"/>
    </source>
</evidence>
<keyword evidence="2" id="KW-0732">Signal</keyword>
<dbReference type="InterPro" id="IPR011330">
    <property type="entry name" value="Glyco_hydro/deAcase_b/a-brl"/>
</dbReference>
<feature type="compositionally biased region" description="Low complexity" evidence="3">
    <location>
        <begin position="237"/>
        <end position="256"/>
    </location>
</feature>
<dbReference type="Pfam" id="PF01522">
    <property type="entry name" value="Polysacc_deac_1"/>
    <property type="match status" value="1"/>
</dbReference>
<dbReference type="PANTHER" id="PTHR34216">
    <property type="match status" value="1"/>
</dbReference>
<dbReference type="EMBL" id="JAAVJC010000338">
    <property type="protein sequence ID" value="NJQ17549.1"/>
    <property type="molecule type" value="Genomic_DNA"/>
</dbReference>
<dbReference type="SUPFAM" id="SSF88713">
    <property type="entry name" value="Glycoside hydrolase/deacetylase"/>
    <property type="match status" value="1"/>
</dbReference>
<gene>
    <name evidence="5" type="ORF">HCN52_22095</name>
</gene>
<evidence type="ECO:0000256" key="3">
    <source>
        <dbReference type="SAM" id="MobiDB-lite"/>
    </source>
</evidence>
<dbReference type="Gene3D" id="3.20.20.370">
    <property type="entry name" value="Glycoside hydrolase/deacetylase"/>
    <property type="match status" value="1"/>
</dbReference>
<dbReference type="Proteomes" id="UP000727056">
    <property type="component" value="Unassembled WGS sequence"/>
</dbReference>
<reference evidence="5 6" key="1">
    <citation type="submission" date="2020-03" db="EMBL/GenBank/DDBJ databases">
        <title>Draft genome of Streptomyces sp. ventii, isolated from the Axial Seamount in the Pacific Ocean, and resequencing of the two type strains Streptomyces lonarensis strain NCL 716 and Streptomyces bohaiensis strain 11A07.</title>
        <authorList>
            <person name="Loughran R.M."/>
            <person name="Pfannmuller K.M."/>
            <person name="Wasson B.J."/>
            <person name="Deadmond M.C."/>
            <person name="Paddock B.E."/>
            <person name="Koyack M.J."/>
            <person name="Gallegos D.A."/>
            <person name="Mitchell E.A."/>
            <person name="Ushijima B."/>
            <person name="Saw J.H."/>
            <person name="Mcphail K.L."/>
            <person name="Videau P."/>
        </authorList>
    </citation>
    <scope>NUCLEOTIDE SEQUENCE [LARGE SCALE GENOMIC DNA]</scope>
    <source>
        <strain evidence="5 6">11A07</strain>
    </source>
</reference>
<dbReference type="PANTHER" id="PTHR34216:SF3">
    <property type="entry name" value="POLY-BETA-1,6-N-ACETYL-D-GLUCOSAMINE N-DEACETYLASE"/>
    <property type="match status" value="1"/>
</dbReference>
<keyword evidence="6" id="KW-1185">Reference proteome</keyword>
<dbReference type="InterPro" id="IPR051398">
    <property type="entry name" value="Polysacch_Deacetylase"/>
</dbReference>
<feature type="region of interest" description="Disordered" evidence="3">
    <location>
        <begin position="228"/>
        <end position="266"/>
    </location>
</feature>
<dbReference type="CDD" id="cd10918">
    <property type="entry name" value="CE4_NodB_like_5s_6s"/>
    <property type="match status" value="1"/>
</dbReference>
<dbReference type="PROSITE" id="PS51677">
    <property type="entry name" value="NODB"/>
    <property type="match status" value="1"/>
</dbReference>
<feature type="non-terminal residue" evidence="5">
    <location>
        <position position="266"/>
    </location>
</feature>
<accession>A0ABX1CEP7</accession>
<evidence type="ECO:0000256" key="1">
    <source>
        <dbReference type="ARBA" id="ARBA00004613"/>
    </source>
</evidence>
<name>A0ABX1CEP7_9ACTN</name>
<proteinExistence type="predicted"/>
<dbReference type="RefSeq" id="WP_168090202.1">
    <property type="nucleotide sequence ID" value="NZ_JAAVJC010000338.1"/>
</dbReference>
<evidence type="ECO:0000313" key="6">
    <source>
        <dbReference type="Proteomes" id="UP000727056"/>
    </source>
</evidence>
<protein>
    <submittedName>
        <fullName evidence="5">Polysaccharide deacetylase family protein</fullName>
    </submittedName>
</protein>
<feature type="domain" description="NodB homology" evidence="4">
    <location>
        <begin position="53"/>
        <end position="266"/>
    </location>
</feature>
<evidence type="ECO:0000313" key="5">
    <source>
        <dbReference type="EMBL" id="NJQ17549.1"/>
    </source>
</evidence>
<comment type="subcellular location">
    <subcellularLocation>
        <location evidence="1">Secreted</location>
    </subcellularLocation>
</comment>
<dbReference type="InterPro" id="IPR002509">
    <property type="entry name" value="NODB_dom"/>
</dbReference>
<organism evidence="5 6">
    <name type="scientific">Streptomyces bohaiensis</name>
    <dbReference type="NCBI Taxonomy" id="1431344"/>
    <lineage>
        <taxon>Bacteria</taxon>
        <taxon>Bacillati</taxon>
        <taxon>Actinomycetota</taxon>
        <taxon>Actinomycetes</taxon>
        <taxon>Kitasatosporales</taxon>
        <taxon>Streptomycetaceae</taxon>
        <taxon>Streptomyces</taxon>
    </lineage>
</organism>
<comment type="caution">
    <text evidence="5">The sequence shown here is derived from an EMBL/GenBank/DDBJ whole genome shotgun (WGS) entry which is preliminary data.</text>
</comment>